<dbReference type="AlphaFoldDB" id="A0A3M8D0U1"/>
<dbReference type="GO" id="GO:0005506">
    <property type="term" value="F:iron ion binding"/>
    <property type="evidence" value="ECO:0007669"/>
    <property type="project" value="InterPro"/>
</dbReference>
<dbReference type="CDD" id="cd02440">
    <property type="entry name" value="AdoMet_MTases"/>
    <property type="match status" value="1"/>
</dbReference>
<dbReference type="Gene3D" id="2.20.25.110">
    <property type="entry name" value="S-adenosyl-L-methionine-dependent methyltransferases"/>
    <property type="match status" value="1"/>
</dbReference>
<dbReference type="InterPro" id="IPR029063">
    <property type="entry name" value="SAM-dependent_MTases_sf"/>
</dbReference>
<accession>A0A3M8D0U1</accession>
<dbReference type="SUPFAM" id="SSF53335">
    <property type="entry name" value="S-adenosyl-L-methionine-dependent methyltransferases"/>
    <property type="match status" value="1"/>
</dbReference>
<dbReference type="Proteomes" id="UP000269573">
    <property type="component" value="Unassembled WGS sequence"/>
</dbReference>
<feature type="domain" description="Methyltransferase" evidence="2">
    <location>
        <begin position="90"/>
        <end position="189"/>
    </location>
</feature>
<feature type="domain" description="Rubredoxin" evidence="1">
    <location>
        <begin position="4"/>
        <end position="44"/>
    </location>
</feature>
<gene>
    <name evidence="3" type="ORF">EDM59_21565</name>
</gene>
<sequence>MSVYSCTVCKFRYDEWLGDTKNGVPPGVPFFKLAGSVCTTCGMQGEGRHVVVPETKYAGLEATYYDQFAGKAGIVFYRDWLLQEPAPVSVLELGVGTGRIATELAEHGMSVCGVDWSCEMLEIAERKKKRVRKENRERLELVEQDMWELDLHREFTHVLMPEGIFQQAADRMEQRKLLRIITQHLTTAGVVAIDLVLPPMRESWRVEQKKFVFPDRMVYQRIEGETSFVRQKFRCTVTYETFLDQYEQPRYRVDREYALLLPNELELLLESEGFQVIEAFENFGKTTYDTGEKDYDRDRWQHGGYPFVRSTEAHASGTRWTAIAKKISGIV</sequence>
<dbReference type="Pfam" id="PF00301">
    <property type="entry name" value="Rubredoxin"/>
    <property type="match status" value="1"/>
</dbReference>
<organism evidence="3 4">
    <name type="scientific">Brevibacillus nitrificans</name>
    <dbReference type="NCBI Taxonomy" id="651560"/>
    <lineage>
        <taxon>Bacteria</taxon>
        <taxon>Bacillati</taxon>
        <taxon>Bacillota</taxon>
        <taxon>Bacilli</taxon>
        <taxon>Bacillales</taxon>
        <taxon>Paenibacillaceae</taxon>
        <taxon>Brevibacillus</taxon>
    </lineage>
</organism>
<protein>
    <submittedName>
        <fullName evidence="3">Methyltransferase domain-containing protein</fullName>
    </submittedName>
</protein>
<reference evidence="3 4" key="1">
    <citation type="submission" date="2018-10" db="EMBL/GenBank/DDBJ databases">
        <title>Phylogenomics of Brevibacillus.</title>
        <authorList>
            <person name="Dunlap C."/>
        </authorList>
    </citation>
    <scope>NUCLEOTIDE SEQUENCE [LARGE SCALE GENOMIC DNA]</scope>
    <source>
        <strain evidence="3 4">JCM 15774</strain>
    </source>
</reference>
<dbReference type="RefSeq" id="WP_122925516.1">
    <property type="nucleotide sequence ID" value="NZ_RHHU01000014.1"/>
</dbReference>
<proteinExistence type="predicted"/>
<comment type="caution">
    <text evidence="3">The sequence shown here is derived from an EMBL/GenBank/DDBJ whole genome shotgun (WGS) entry which is preliminary data.</text>
</comment>
<keyword evidence="3" id="KW-0808">Transferase</keyword>
<dbReference type="Gene3D" id="3.40.50.150">
    <property type="entry name" value="Vaccinia Virus protein VP39"/>
    <property type="match status" value="1"/>
</dbReference>
<evidence type="ECO:0000313" key="4">
    <source>
        <dbReference type="Proteomes" id="UP000269573"/>
    </source>
</evidence>
<dbReference type="SUPFAM" id="SSF57802">
    <property type="entry name" value="Rubredoxin-like"/>
    <property type="match status" value="1"/>
</dbReference>
<dbReference type="Gene3D" id="2.20.28.10">
    <property type="match status" value="1"/>
</dbReference>
<evidence type="ECO:0000259" key="2">
    <source>
        <dbReference type="Pfam" id="PF13649"/>
    </source>
</evidence>
<keyword evidence="3" id="KW-0489">Methyltransferase</keyword>
<dbReference type="Pfam" id="PF13649">
    <property type="entry name" value="Methyltransf_25"/>
    <property type="match status" value="1"/>
</dbReference>
<evidence type="ECO:0000259" key="1">
    <source>
        <dbReference type="Pfam" id="PF00301"/>
    </source>
</evidence>
<dbReference type="InterPro" id="IPR041698">
    <property type="entry name" value="Methyltransf_25"/>
</dbReference>
<keyword evidence="4" id="KW-1185">Reference proteome</keyword>
<dbReference type="EMBL" id="RHHU01000014">
    <property type="protein sequence ID" value="RNB81706.1"/>
    <property type="molecule type" value="Genomic_DNA"/>
</dbReference>
<name>A0A3M8D0U1_9BACL</name>
<evidence type="ECO:0000313" key="3">
    <source>
        <dbReference type="EMBL" id="RNB81706.1"/>
    </source>
</evidence>
<dbReference type="GO" id="GO:0008168">
    <property type="term" value="F:methyltransferase activity"/>
    <property type="evidence" value="ECO:0007669"/>
    <property type="project" value="UniProtKB-KW"/>
</dbReference>
<dbReference type="InterPro" id="IPR024935">
    <property type="entry name" value="Rubredoxin_dom"/>
</dbReference>
<dbReference type="GO" id="GO:0032259">
    <property type="term" value="P:methylation"/>
    <property type="evidence" value="ECO:0007669"/>
    <property type="project" value="UniProtKB-KW"/>
</dbReference>